<dbReference type="Pfam" id="PF00293">
    <property type="entry name" value="NUDIX"/>
    <property type="match status" value="1"/>
</dbReference>
<evidence type="ECO:0000256" key="3">
    <source>
        <dbReference type="ARBA" id="ARBA00022723"/>
    </source>
</evidence>
<dbReference type="OrthoDB" id="9802805at2"/>
<evidence type="ECO:0000313" key="8">
    <source>
        <dbReference type="EMBL" id="EGD57956.1"/>
    </source>
</evidence>
<dbReference type="EMBL" id="AEWJ01000051">
    <property type="protein sequence ID" value="EGD57956.1"/>
    <property type="molecule type" value="Genomic_DNA"/>
</dbReference>
<evidence type="ECO:0000259" key="7">
    <source>
        <dbReference type="PROSITE" id="PS51462"/>
    </source>
</evidence>
<comment type="cofactor">
    <cofactor evidence="2">
        <name>Mg(2+)</name>
        <dbReference type="ChEBI" id="CHEBI:18420"/>
    </cofactor>
</comment>
<evidence type="ECO:0000313" key="9">
    <source>
        <dbReference type="Proteomes" id="UP000004728"/>
    </source>
</evidence>
<keyword evidence="4 8" id="KW-0378">Hydrolase</keyword>
<dbReference type="HOGENOM" id="CLU_040940_5_1_5"/>
<dbReference type="FunCoup" id="F1ZBW8">
    <property type="interactions" value="222"/>
</dbReference>
<dbReference type="eggNOG" id="COG0494">
    <property type="taxonomic scope" value="Bacteria"/>
</dbReference>
<evidence type="ECO:0000256" key="2">
    <source>
        <dbReference type="ARBA" id="ARBA00001946"/>
    </source>
</evidence>
<name>F1ZBW8_9SPHN</name>
<sequence length="205" mass="22599">MTDALYDRLARLHAQGHGREESPPWRDWRPPPGVRLRPAAVLIAVTDRPGHPDGPGVLLIQRPSTMRAHPGQAAFPGGKLDPGESVVEAALREAEEELGIDPALVRVVGETDRFRTGTGYDVAPVLAVVPGDIAIQPNPQEVSQWFEPPFGYILDPANQHRRSAEFNGRRGEYIEILWNEHRIWGVTGGIIANLSHRISWNGPKS</sequence>
<dbReference type="InParanoid" id="F1ZBW8"/>
<dbReference type="InterPro" id="IPR020084">
    <property type="entry name" value="NUDIX_hydrolase_CS"/>
</dbReference>
<evidence type="ECO:0000256" key="4">
    <source>
        <dbReference type="ARBA" id="ARBA00022801"/>
    </source>
</evidence>
<comment type="cofactor">
    <cofactor evidence="1">
        <name>Mn(2+)</name>
        <dbReference type="ChEBI" id="CHEBI:29035"/>
    </cofactor>
</comment>
<dbReference type="Proteomes" id="UP000004728">
    <property type="component" value="Unassembled WGS sequence"/>
</dbReference>
<dbReference type="SUPFAM" id="SSF55811">
    <property type="entry name" value="Nudix"/>
    <property type="match status" value="1"/>
</dbReference>
<feature type="domain" description="Nudix hydrolase" evidence="7">
    <location>
        <begin position="36"/>
        <end position="170"/>
    </location>
</feature>
<accession>F1ZBW8</accession>
<evidence type="ECO:0000256" key="5">
    <source>
        <dbReference type="ARBA" id="ARBA00022842"/>
    </source>
</evidence>
<keyword evidence="3" id="KW-0479">Metal-binding</keyword>
<protein>
    <submittedName>
        <fullName evidence="8">NUDIX hydrolase</fullName>
    </submittedName>
</protein>
<reference evidence="8 9" key="1">
    <citation type="journal article" date="2012" name="J. Bacteriol.">
        <title>Draft Genome Sequence of Novosphingobium nitrogenifigens Y88T.</title>
        <authorList>
            <person name="Strabala T.J."/>
            <person name="Macdonald L."/>
            <person name="Liu V."/>
            <person name="Smit A.M."/>
        </authorList>
    </citation>
    <scope>NUCLEOTIDE SEQUENCE [LARGE SCALE GENOMIC DNA]</scope>
    <source>
        <strain evidence="8 9">DSM 19370</strain>
    </source>
</reference>
<dbReference type="RefSeq" id="WP_008070589.1">
    <property type="nucleotide sequence ID" value="NZ_AQWK01000007.1"/>
</dbReference>
<proteinExistence type="predicted"/>
<dbReference type="STRING" id="983920.Y88_3286"/>
<organism evidence="8 9">
    <name type="scientific">Novosphingobium nitrogenifigens DSM 19370</name>
    <dbReference type="NCBI Taxonomy" id="983920"/>
    <lineage>
        <taxon>Bacteria</taxon>
        <taxon>Pseudomonadati</taxon>
        <taxon>Pseudomonadota</taxon>
        <taxon>Alphaproteobacteria</taxon>
        <taxon>Sphingomonadales</taxon>
        <taxon>Sphingomonadaceae</taxon>
        <taxon>Novosphingobium</taxon>
    </lineage>
</organism>
<evidence type="ECO:0000256" key="6">
    <source>
        <dbReference type="ARBA" id="ARBA00023211"/>
    </source>
</evidence>
<dbReference type="PROSITE" id="PS00893">
    <property type="entry name" value="NUDIX_BOX"/>
    <property type="match status" value="1"/>
</dbReference>
<dbReference type="InterPro" id="IPR015797">
    <property type="entry name" value="NUDIX_hydrolase-like_dom_sf"/>
</dbReference>
<dbReference type="CDD" id="cd03426">
    <property type="entry name" value="NUDIX_CoAse_Nudt7"/>
    <property type="match status" value="1"/>
</dbReference>
<dbReference type="AlphaFoldDB" id="F1ZBW8"/>
<dbReference type="InterPro" id="IPR000086">
    <property type="entry name" value="NUDIX_hydrolase_dom"/>
</dbReference>
<keyword evidence="5" id="KW-0460">Magnesium</keyword>
<comment type="caution">
    <text evidence="8">The sequence shown here is derived from an EMBL/GenBank/DDBJ whole genome shotgun (WGS) entry which is preliminary data.</text>
</comment>
<evidence type="ECO:0000256" key="1">
    <source>
        <dbReference type="ARBA" id="ARBA00001936"/>
    </source>
</evidence>
<dbReference type="PANTHER" id="PTHR12992:SF11">
    <property type="entry name" value="MITOCHONDRIAL COENZYME A DIPHOSPHATASE NUDT8"/>
    <property type="match status" value="1"/>
</dbReference>
<dbReference type="Gene3D" id="3.90.79.10">
    <property type="entry name" value="Nucleoside Triphosphate Pyrophosphohydrolase"/>
    <property type="match status" value="1"/>
</dbReference>
<keyword evidence="6" id="KW-0464">Manganese</keyword>
<keyword evidence="9" id="KW-1185">Reference proteome</keyword>
<dbReference type="GO" id="GO:0046872">
    <property type="term" value="F:metal ion binding"/>
    <property type="evidence" value="ECO:0007669"/>
    <property type="project" value="UniProtKB-KW"/>
</dbReference>
<dbReference type="InterPro" id="IPR045121">
    <property type="entry name" value="CoAse"/>
</dbReference>
<dbReference type="PROSITE" id="PS51462">
    <property type="entry name" value="NUDIX"/>
    <property type="match status" value="1"/>
</dbReference>
<dbReference type="GO" id="GO:0010945">
    <property type="term" value="F:coenzyme A diphosphatase activity"/>
    <property type="evidence" value="ECO:0007669"/>
    <property type="project" value="InterPro"/>
</dbReference>
<gene>
    <name evidence="8" type="ORF">Y88_3286</name>
</gene>
<dbReference type="PANTHER" id="PTHR12992">
    <property type="entry name" value="NUDIX HYDROLASE"/>
    <property type="match status" value="1"/>
</dbReference>